<dbReference type="AlphaFoldDB" id="A0A2P2Q310"/>
<accession>A0A2P2Q310</accession>
<name>A0A2P2Q310_RHIMU</name>
<dbReference type="EMBL" id="GGEC01080906">
    <property type="protein sequence ID" value="MBX61390.1"/>
    <property type="molecule type" value="Transcribed_RNA"/>
</dbReference>
<proteinExistence type="predicted"/>
<protein>
    <submittedName>
        <fullName evidence="1">Uncharacterized protein</fullName>
    </submittedName>
</protein>
<sequence length="73" mass="8403">MVPRISILYKTDTLFGRYCTLNIPTADSQGEGMWNINHTNTFFNELLQCILPIDVVDSSVLIYMALLRHSYFS</sequence>
<reference evidence="1" key="1">
    <citation type="submission" date="2018-02" db="EMBL/GenBank/DDBJ databases">
        <title>Rhizophora mucronata_Transcriptome.</title>
        <authorList>
            <person name="Meera S.P."/>
            <person name="Sreeshan A."/>
            <person name="Augustine A."/>
        </authorList>
    </citation>
    <scope>NUCLEOTIDE SEQUENCE</scope>
    <source>
        <tissue evidence="1">Leaf</tissue>
    </source>
</reference>
<organism evidence="1">
    <name type="scientific">Rhizophora mucronata</name>
    <name type="common">Asiatic mangrove</name>
    <dbReference type="NCBI Taxonomy" id="61149"/>
    <lineage>
        <taxon>Eukaryota</taxon>
        <taxon>Viridiplantae</taxon>
        <taxon>Streptophyta</taxon>
        <taxon>Embryophyta</taxon>
        <taxon>Tracheophyta</taxon>
        <taxon>Spermatophyta</taxon>
        <taxon>Magnoliopsida</taxon>
        <taxon>eudicotyledons</taxon>
        <taxon>Gunneridae</taxon>
        <taxon>Pentapetalae</taxon>
        <taxon>rosids</taxon>
        <taxon>fabids</taxon>
        <taxon>Malpighiales</taxon>
        <taxon>Rhizophoraceae</taxon>
        <taxon>Rhizophora</taxon>
    </lineage>
</organism>
<evidence type="ECO:0000313" key="1">
    <source>
        <dbReference type="EMBL" id="MBX61390.1"/>
    </source>
</evidence>